<evidence type="ECO:0000313" key="11">
    <source>
        <dbReference type="Proteomes" id="UP000653056"/>
    </source>
</evidence>
<keyword evidence="4" id="KW-1003">Cell membrane</keyword>
<feature type="transmembrane region" description="Helical" evidence="8">
    <location>
        <begin position="182"/>
        <end position="202"/>
    </location>
</feature>
<dbReference type="Gene3D" id="1.10.3720.10">
    <property type="entry name" value="MetI-like"/>
    <property type="match status" value="1"/>
</dbReference>
<reference evidence="11" key="1">
    <citation type="journal article" date="2019" name="Int. J. Syst. Evol. Microbiol.">
        <title>The Global Catalogue of Microorganisms (GCM) 10K type strain sequencing project: providing services to taxonomists for standard genome sequencing and annotation.</title>
        <authorList>
            <consortium name="The Broad Institute Genomics Platform"/>
            <consortium name="The Broad Institute Genome Sequencing Center for Infectious Disease"/>
            <person name="Wu L."/>
            <person name="Ma J."/>
        </authorList>
    </citation>
    <scope>NUCLEOTIDE SEQUENCE [LARGE SCALE GENOMIC DNA]</scope>
    <source>
        <strain evidence="11">KCTC 22228</strain>
    </source>
</reference>
<evidence type="ECO:0000256" key="5">
    <source>
        <dbReference type="ARBA" id="ARBA00022692"/>
    </source>
</evidence>
<dbReference type="EMBL" id="BMXS01000006">
    <property type="protein sequence ID" value="GGX89194.1"/>
    <property type="molecule type" value="Genomic_DNA"/>
</dbReference>
<keyword evidence="5 8" id="KW-0812">Transmembrane</keyword>
<comment type="similarity">
    <text evidence="2">Belongs to the binding-protein-dependent transport system permease family. CysTW subfamily.</text>
</comment>
<dbReference type="InterPro" id="IPR035906">
    <property type="entry name" value="MetI-like_sf"/>
</dbReference>
<keyword evidence="11" id="KW-1185">Reference proteome</keyword>
<dbReference type="Pfam" id="PF00528">
    <property type="entry name" value="BPD_transp_1"/>
    <property type="match status" value="1"/>
</dbReference>
<feature type="transmembrane region" description="Helical" evidence="8">
    <location>
        <begin position="102"/>
        <end position="121"/>
    </location>
</feature>
<sequence>MNTTDTASSLEASRKPRLFRVPRNVHWGLLGLLGPVTAFLGIFFLMPLVIMAIFSLLEPGLYGGVVWSFYADNFGRILGWANGPIEEFDIVYLRILMRSFRIALITVALTLLVCYPVAFWVSRLPPRRRNFCLFLITLPFFASLIVRLYAWVLILRPSGFLNQLLSTLGAIREPIELIYTETAVLIGLVYIMVPFMFLPLYASIEKLDRQLIDASYDLGAGRIATFRRVILPLTMPGIMGGAILVFIPTLGNFIVPSLLGGAKVLMIGNLVEQQFLYARNWPFGAALAMLIMSVVLALLMLYVRTTLKRRSPRGTAAKPRTKDRAEGLT</sequence>
<dbReference type="PROSITE" id="PS50928">
    <property type="entry name" value="ABC_TM1"/>
    <property type="match status" value="1"/>
</dbReference>
<feature type="transmembrane region" description="Helical" evidence="8">
    <location>
        <begin position="237"/>
        <end position="261"/>
    </location>
</feature>
<keyword evidence="3 8" id="KW-0813">Transport</keyword>
<organism evidence="10 11">
    <name type="scientific">Litchfieldella qijiaojingensis</name>
    <dbReference type="NCBI Taxonomy" id="980347"/>
    <lineage>
        <taxon>Bacteria</taxon>
        <taxon>Pseudomonadati</taxon>
        <taxon>Pseudomonadota</taxon>
        <taxon>Gammaproteobacteria</taxon>
        <taxon>Oceanospirillales</taxon>
        <taxon>Halomonadaceae</taxon>
        <taxon>Litchfieldella</taxon>
    </lineage>
</organism>
<dbReference type="InterPro" id="IPR000515">
    <property type="entry name" value="MetI-like"/>
</dbReference>
<evidence type="ECO:0000259" key="9">
    <source>
        <dbReference type="PROSITE" id="PS50928"/>
    </source>
</evidence>
<evidence type="ECO:0000256" key="4">
    <source>
        <dbReference type="ARBA" id="ARBA00022475"/>
    </source>
</evidence>
<dbReference type="PANTHER" id="PTHR42929:SF1">
    <property type="entry name" value="INNER MEMBRANE ABC TRANSPORTER PERMEASE PROTEIN YDCU-RELATED"/>
    <property type="match status" value="1"/>
</dbReference>
<comment type="caution">
    <text evidence="10">The sequence shown here is derived from an EMBL/GenBank/DDBJ whole genome shotgun (WGS) entry which is preliminary data.</text>
</comment>
<feature type="transmembrane region" description="Helical" evidence="8">
    <location>
        <begin position="27"/>
        <end position="57"/>
    </location>
</feature>
<dbReference type="Proteomes" id="UP000653056">
    <property type="component" value="Unassembled WGS sequence"/>
</dbReference>
<evidence type="ECO:0000256" key="2">
    <source>
        <dbReference type="ARBA" id="ARBA00007069"/>
    </source>
</evidence>
<keyword evidence="6 8" id="KW-1133">Transmembrane helix</keyword>
<accession>A0ABQ2YPL6</accession>
<gene>
    <name evidence="10" type="ORF">GCM10007160_15690</name>
</gene>
<protein>
    <submittedName>
        <fullName evidence="10">ABC transporter permease</fullName>
    </submittedName>
</protein>
<evidence type="ECO:0000256" key="8">
    <source>
        <dbReference type="RuleBase" id="RU363032"/>
    </source>
</evidence>
<keyword evidence="7 8" id="KW-0472">Membrane</keyword>
<evidence type="ECO:0000256" key="1">
    <source>
        <dbReference type="ARBA" id="ARBA00004651"/>
    </source>
</evidence>
<evidence type="ECO:0000256" key="3">
    <source>
        <dbReference type="ARBA" id="ARBA00022448"/>
    </source>
</evidence>
<comment type="subcellular location">
    <subcellularLocation>
        <location evidence="1 8">Cell membrane</location>
        <topology evidence="1 8">Multi-pass membrane protein</topology>
    </subcellularLocation>
</comment>
<dbReference type="CDD" id="cd06261">
    <property type="entry name" value="TM_PBP2"/>
    <property type="match status" value="1"/>
</dbReference>
<feature type="transmembrane region" description="Helical" evidence="8">
    <location>
        <begin position="133"/>
        <end position="154"/>
    </location>
</feature>
<feature type="transmembrane region" description="Helical" evidence="8">
    <location>
        <begin position="281"/>
        <end position="303"/>
    </location>
</feature>
<proteinExistence type="inferred from homology"/>
<dbReference type="PANTHER" id="PTHR42929">
    <property type="entry name" value="INNER MEMBRANE ABC TRANSPORTER PERMEASE PROTEIN YDCU-RELATED-RELATED"/>
    <property type="match status" value="1"/>
</dbReference>
<name>A0ABQ2YPL6_9GAMM</name>
<evidence type="ECO:0000313" key="10">
    <source>
        <dbReference type="EMBL" id="GGX89194.1"/>
    </source>
</evidence>
<dbReference type="SUPFAM" id="SSF161098">
    <property type="entry name" value="MetI-like"/>
    <property type="match status" value="1"/>
</dbReference>
<feature type="domain" description="ABC transmembrane type-1" evidence="9">
    <location>
        <begin position="96"/>
        <end position="302"/>
    </location>
</feature>
<evidence type="ECO:0000256" key="7">
    <source>
        <dbReference type="ARBA" id="ARBA00023136"/>
    </source>
</evidence>
<evidence type="ECO:0000256" key="6">
    <source>
        <dbReference type="ARBA" id="ARBA00022989"/>
    </source>
</evidence>
<dbReference type="RefSeq" id="WP_189467908.1">
    <property type="nucleotide sequence ID" value="NZ_BMXS01000006.1"/>
</dbReference>